<accession>A0A1T0B6K6</accession>
<reference evidence="2 3" key="1">
    <citation type="submission" date="2017-02" db="EMBL/GenBank/DDBJ databases">
        <title>Draft genome sequence of Haemophilus felis CCUG 31170 type strain.</title>
        <authorList>
            <person name="Engstrom-Jakobsson H."/>
            <person name="Salva-Serra F."/>
            <person name="Thorell K."/>
            <person name="Gonzales-Siles L."/>
            <person name="Karlsson R."/>
            <person name="Boulund F."/>
            <person name="Engstrand L."/>
            <person name="Kristiansson E."/>
            <person name="Moore E."/>
        </authorList>
    </citation>
    <scope>NUCLEOTIDE SEQUENCE [LARGE SCALE GENOMIC DNA]</scope>
    <source>
        <strain evidence="2 3">CCUG 31170</strain>
    </source>
</reference>
<comment type="caution">
    <text evidence="2">The sequence shown here is derived from an EMBL/GenBank/DDBJ whole genome shotgun (WGS) entry which is preliminary data.</text>
</comment>
<gene>
    <name evidence="2" type="ORF">B0188_03435</name>
</gene>
<dbReference type="InterPro" id="IPR009826">
    <property type="entry name" value="DNA_circ_N"/>
</dbReference>
<dbReference type="Pfam" id="PF07157">
    <property type="entry name" value="DNA_circ_N"/>
    <property type="match status" value="1"/>
</dbReference>
<evidence type="ECO:0000313" key="2">
    <source>
        <dbReference type="EMBL" id="OOS05840.1"/>
    </source>
</evidence>
<dbReference type="Proteomes" id="UP000190023">
    <property type="component" value="Unassembled WGS sequence"/>
</dbReference>
<organism evidence="2 3">
    <name type="scientific">[Haemophilus] felis</name>
    <dbReference type="NCBI Taxonomy" id="123822"/>
    <lineage>
        <taxon>Bacteria</taxon>
        <taxon>Pseudomonadati</taxon>
        <taxon>Pseudomonadota</taxon>
        <taxon>Gammaproteobacteria</taxon>
        <taxon>Pasteurellales</taxon>
        <taxon>Pasteurellaceae</taxon>
    </lineage>
</organism>
<sequence length="443" mass="50096">MSKLTGKGSFRGVLFLIEESQGQEGGRRLVVHQYPLRNDALIEDLGKTARSYDVQCLVIGDDHLQQAEKLILALEADGAGTLKHPYFGEKSVFIERYSVTHSTSHERVSRFSFNFYLADNKTAPEFSEDTLFKVVDSYQATLDELANEFDELMSDIASSIESLTDNSLFRLVDTTLNFVDSLFQSVGKVTAAGKAVNKKIQSIHNRIYSLVLQPKVLAKELQSVFALTTQFSAGLRRQKLSRHQVAYRTLSYALAEKRQTELSRDEIKQLAAAKRTHQIYRTKFTAQQSIETLVNSFEGSLNRLCRATLLLNYGNEIAQTLNPQGEAEKANGIELIAKQDVTRYLNELQQYLDEMTLEFADKGFWASYNSLNQFRLVLISDLRTRGQQLKNSRQIVLRETAPALAVLFAQTGNAAKWQQFCERNSIRHPLFVIGGKEVEVIDE</sequence>
<dbReference type="EMBL" id="MUYB01000012">
    <property type="protein sequence ID" value="OOS05840.1"/>
    <property type="molecule type" value="Genomic_DNA"/>
</dbReference>
<dbReference type="AlphaFoldDB" id="A0A1T0B6K6"/>
<dbReference type="OrthoDB" id="378644at2"/>
<keyword evidence="3" id="KW-1185">Reference proteome</keyword>
<dbReference type="STRING" id="123822.B0188_03435"/>
<name>A0A1T0B6K6_9PAST</name>
<evidence type="ECO:0000259" key="1">
    <source>
        <dbReference type="Pfam" id="PF07157"/>
    </source>
</evidence>
<proteinExistence type="predicted"/>
<evidence type="ECO:0000313" key="3">
    <source>
        <dbReference type="Proteomes" id="UP000190023"/>
    </source>
</evidence>
<protein>
    <recommendedName>
        <fullName evidence="1">DNA circulation N-terminal domain-containing protein</fullName>
    </recommendedName>
</protein>
<feature type="domain" description="DNA circulation N-terminal" evidence="1">
    <location>
        <begin position="6"/>
        <end position="91"/>
    </location>
</feature>